<dbReference type="AlphaFoldDB" id="A0A9P6E9H7"/>
<reference evidence="3" key="1">
    <citation type="submission" date="2020-11" db="EMBL/GenBank/DDBJ databases">
        <authorList>
            <consortium name="DOE Joint Genome Institute"/>
            <person name="Ahrendt S."/>
            <person name="Riley R."/>
            <person name="Andreopoulos W."/>
            <person name="Labutti K."/>
            <person name="Pangilinan J."/>
            <person name="Ruiz-Duenas F.J."/>
            <person name="Barrasa J.M."/>
            <person name="Sanchez-Garcia M."/>
            <person name="Camarero S."/>
            <person name="Miyauchi S."/>
            <person name="Serrano A."/>
            <person name="Linde D."/>
            <person name="Babiker R."/>
            <person name="Drula E."/>
            <person name="Ayuso-Fernandez I."/>
            <person name="Pacheco R."/>
            <person name="Padilla G."/>
            <person name="Ferreira P."/>
            <person name="Barriuso J."/>
            <person name="Kellner H."/>
            <person name="Castanera R."/>
            <person name="Alfaro M."/>
            <person name="Ramirez L."/>
            <person name="Pisabarro A.G."/>
            <person name="Kuo A."/>
            <person name="Tritt A."/>
            <person name="Lipzen A."/>
            <person name="He G."/>
            <person name="Yan M."/>
            <person name="Ng V."/>
            <person name="Cullen D."/>
            <person name="Martin F."/>
            <person name="Rosso M.-N."/>
            <person name="Henrissat B."/>
            <person name="Hibbett D."/>
            <person name="Martinez A.T."/>
            <person name="Grigoriev I.V."/>
        </authorList>
    </citation>
    <scope>NUCLEOTIDE SEQUENCE</scope>
    <source>
        <strain evidence="3">CBS 506.95</strain>
    </source>
</reference>
<evidence type="ECO:0000313" key="3">
    <source>
        <dbReference type="EMBL" id="KAF9525021.1"/>
    </source>
</evidence>
<organism evidence="3 4">
    <name type="scientific">Crepidotus variabilis</name>
    <dbReference type="NCBI Taxonomy" id="179855"/>
    <lineage>
        <taxon>Eukaryota</taxon>
        <taxon>Fungi</taxon>
        <taxon>Dikarya</taxon>
        <taxon>Basidiomycota</taxon>
        <taxon>Agaricomycotina</taxon>
        <taxon>Agaricomycetes</taxon>
        <taxon>Agaricomycetidae</taxon>
        <taxon>Agaricales</taxon>
        <taxon>Agaricineae</taxon>
        <taxon>Crepidotaceae</taxon>
        <taxon>Crepidotus</taxon>
    </lineage>
</organism>
<evidence type="ECO:0000256" key="1">
    <source>
        <dbReference type="SAM" id="MobiDB-lite"/>
    </source>
</evidence>
<protein>
    <recommendedName>
        <fullName evidence="2">BTB domain-containing protein</fullName>
    </recommendedName>
</protein>
<evidence type="ECO:0000313" key="4">
    <source>
        <dbReference type="Proteomes" id="UP000807306"/>
    </source>
</evidence>
<sequence length="301" mass="34125">MATHVLQSLQRHETYYITSADLSILVEHVQFRVHRYFFERESLWFKRQLSTPASPGAKPQGSSDSNSFILEDVTPSQFARFCWVFYNPRYSIYDDASVDDWQSILYLSHIWMFPEIKKLAIRELEKRPHEMTPVKRIKLYHATEVDRNLLISRYAALCEREEPLTLEEGTDLGMETTLMIAKGREEIRKERLADGLRSPLTPTISGEEVRVFVRELFKLDPGSPDEEVSSSNFSHEPPPAARGMTPTPSKAKLNGMRQKANGTPTKPAVVTSHQTPTSNAPSTPITMNGQTSGGLVSAYHI</sequence>
<dbReference type="SUPFAM" id="SSF54695">
    <property type="entry name" value="POZ domain"/>
    <property type="match status" value="1"/>
</dbReference>
<dbReference type="PROSITE" id="PS50097">
    <property type="entry name" value="BTB"/>
    <property type="match status" value="1"/>
</dbReference>
<accession>A0A9P6E9H7</accession>
<dbReference type="InterPro" id="IPR011333">
    <property type="entry name" value="SKP1/BTB/POZ_sf"/>
</dbReference>
<evidence type="ECO:0000259" key="2">
    <source>
        <dbReference type="PROSITE" id="PS50097"/>
    </source>
</evidence>
<dbReference type="EMBL" id="MU157890">
    <property type="protein sequence ID" value="KAF9525021.1"/>
    <property type="molecule type" value="Genomic_DNA"/>
</dbReference>
<dbReference type="OrthoDB" id="9997739at2759"/>
<feature type="region of interest" description="Disordered" evidence="1">
    <location>
        <begin position="220"/>
        <end position="301"/>
    </location>
</feature>
<dbReference type="Pfam" id="PF00651">
    <property type="entry name" value="BTB"/>
    <property type="match status" value="1"/>
</dbReference>
<name>A0A9P6E9H7_9AGAR</name>
<feature type="compositionally biased region" description="Polar residues" evidence="1">
    <location>
        <begin position="271"/>
        <end position="294"/>
    </location>
</feature>
<dbReference type="InterPro" id="IPR000210">
    <property type="entry name" value="BTB/POZ_dom"/>
</dbReference>
<feature type="domain" description="BTB" evidence="2">
    <location>
        <begin position="20"/>
        <end position="94"/>
    </location>
</feature>
<gene>
    <name evidence="3" type="ORF">CPB83DRAFT_572075</name>
</gene>
<proteinExistence type="predicted"/>
<dbReference type="Proteomes" id="UP000807306">
    <property type="component" value="Unassembled WGS sequence"/>
</dbReference>
<comment type="caution">
    <text evidence="3">The sequence shown here is derived from an EMBL/GenBank/DDBJ whole genome shotgun (WGS) entry which is preliminary data.</text>
</comment>
<dbReference type="Gene3D" id="3.30.710.10">
    <property type="entry name" value="Potassium Channel Kv1.1, Chain A"/>
    <property type="match status" value="1"/>
</dbReference>
<keyword evidence="4" id="KW-1185">Reference proteome</keyword>